<comment type="catalytic activity">
    <reaction evidence="1 7 8">
        <text>4-CDP-2-C-methyl-D-erythritol 2-phosphate = 2-C-methyl-D-erythritol 2,4-cyclic diphosphate + CMP</text>
        <dbReference type="Rhea" id="RHEA:23864"/>
        <dbReference type="ChEBI" id="CHEBI:57919"/>
        <dbReference type="ChEBI" id="CHEBI:58483"/>
        <dbReference type="ChEBI" id="CHEBI:60377"/>
        <dbReference type="EC" id="4.6.1.12"/>
    </reaction>
</comment>
<dbReference type="PANTHER" id="PTHR43181">
    <property type="entry name" value="2-C-METHYL-D-ERYTHRITOL 2,4-CYCLODIPHOSPHATE SYNTHASE, CHLOROPLASTIC"/>
    <property type="match status" value="1"/>
</dbReference>
<reference evidence="11" key="1">
    <citation type="submission" date="2023-12" db="EMBL/GenBank/DDBJ databases">
        <title>Novel isolates from deep terrestrial aquifers shed light on the physiology and ecology of the class Limnochordia.</title>
        <authorList>
            <person name="Karnachuk O.V."/>
            <person name="Lukina A.P."/>
            <person name="Avakyan M.R."/>
            <person name="Kadnikov V."/>
            <person name="Begmatov S."/>
            <person name="Beletsky A.V."/>
            <person name="Mardanov A.V."/>
            <person name="Ravin N.V."/>
        </authorList>
    </citation>
    <scope>NUCLEOTIDE SEQUENCE [LARGE SCALE GENOMIC DNA]</scope>
    <source>
        <strain evidence="11">LN</strain>
    </source>
</reference>
<dbReference type="HAMAP" id="MF_00107">
    <property type="entry name" value="IspF"/>
    <property type="match status" value="1"/>
</dbReference>
<evidence type="ECO:0000256" key="5">
    <source>
        <dbReference type="ARBA" id="ARBA00023229"/>
    </source>
</evidence>
<dbReference type="GO" id="GO:0008685">
    <property type="term" value="F:2-C-methyl-D-erythritol 2,4-cyclodiphosphate synthase activity"/>
    <property type="evidence" value="ECO:0007669"/>
    <property type="project" value="UniProtKB-EC"/>
</dbReference>
<comment type="pathway">
    <text evidence="2 7">Isoprenoid biosynthesis; isopentenyl diphosphate biosynthesis via DXP pathway; isopentenyl diphosphate from 1-deoxy-D-xylulose 5-phosphate: step 4/6.</text>
</comment>
<comment type="subunit">
    <text evidence="7">Homotrimer.</text>
</comment>
<keyword evidence="6 7" id="KW-0456">Lyase</keyword>
<evidence type="ECO:0000256" key="3">
    <source>
        <dbReference type="ARBA" id="ARBA00012579"/>
    </source>
</evidence>
<comment type="function">
    <text evidence="7">Involved in the biosynthesis of isopentenyl diphosphate (IPP) and dimethylallyl diphosphate (DMAPP), two major building blocks of isoprenoid compounds. Catalyzes the conversion of 4-diphosphocytidyl-2-C-methyl-D-erythritol 2-phosphate (CDP-ME2P) to 2-C-methyl-D-erythritol 2,4-cyclodiphosphate (ME-CPP) with a corresponding release of cytidine 5-monophosphate (CMP).</text>
</comment>
<dbReference type="InterPro" id="IPR003526">
    <property type="entry name" value="MECDP_synthase"/>
</dbReference>
<evidence type="ECO:0000313" key="10">
    <source>
        <dbReference type="EMBL" id="WRP14187.1"/>
    </source>
</evidence>
<dbReference type="Proteomes" id="UP001333102">
    <property type="component" value="Chromosome"/>
</dbReference>
<dbReference type="InterPro" id="IPR020555">
    <property type="entry name" value="MECDP_synthase_CS"/>
</dbReference>
<feature type="site" description="Transition state stabilizer" evidence="7">
    <location>
        <position position="45"/>
    </location>
</feature>
<feature type="domain" description="2-C-methyl-D-erythritol 2,4-cyclodiphosphate synthase" evidence="9">
    <location>
        <begin position="12"/>
        <end position="165"/>
    </location>
</feature>
<comment type="caution">
    <text evidence="7">Lacks conserved residue(s) required for the propagation of feature annotation.</text>
</comment>
<dbReference type="EMBL" id="CP141614">
    <property type="protein sequence ID" value="WRP14187.1"/>
    <property type="molecule type" value="Genomic_DNA"/>
</dbReference>
<dbReference type="PANTHER" id="PTHR43181:SF1">
    <property type="entry name" value="2-C-METHYL-D-ERYTHRITOL 2,4-CYCLODIPHOSPHATE SYNTHASE, CHLOROPLASTIC"/>
    <property type="match status" value="1"/>
</dbReference>
<keyword evidence="11" id="KW-1185">Reference proteome</keyword>
<feature type="binding site" evidence="7">
    <location>
        <position position="21"/>
    </location>
    <ligand>
        <name>a divalent metal cation</name>
        <dbReference type="ChEBI" id="CHEBI:60240"/>
    </ligand>
</feature>
<dbReference type="NCBIfam" id="TIGR00151">
    <property type="entry name" value="ispF"/>
    <property type="match status" value="1"/>
</dbReference>
<dbReference type="EC" id="4.6.1.12" evidence="3 7"/>
<evidence type="ECO:0000256" key="2">
    <source>
        <dbReference type="ARBA" id="ARBA00004709"/>
    </source>
</evidence>
<keyword evidence="4 7" id="KW-0479">Metal-binding</keyword>
<gene>
    <name evidence="7 10" type="primary">ispF</name>
    <name evidence="10" type="ORF">VLY81_12295</name>
</gene>
<protein>
    <recommendedName>
        <fullName evidence="3 7">2-C-methyl-D-erythritol 2,4-cyclodiphosphate synthase</fullName>
        <shortName evidence="7">MECDP-synthase</shortName>
        <shortName evidence="7">MECPP-synthase</shortName>
        <shortName evidence="7">MECPS</shortName>
        <ecNumber evidence="3 7">4.6.1.12</ecNumber>
    </recommendedName>
</protein>
<comment type="similarity">
    <text evidence="7 8">Belongs to the IspF family.</text>
</comment>
<dbReference type="Pfam" id="PF02542">
    <property type="entry name" value="YgbB"/>
    <property type="match status" value="1"/>
</dbReference>
<feature type="binding site" evidence="7">
    <location>
        <begin position="19"/>
        <end position="21"/>
    </location>
    <ligand>
        <name>4-CDP-2-C-methyl-D-erythritol 2-phosphate</name>
        <dbReference type="ChEBI" id="CHEBI:57919"/>
    </ligand>
</feature>
<evidence type="ECO:0000259" key="9">
    <source>
        <dbReference type="Pfam" id="PF02542"/>
    </source>
</evidence>
<evidence type="ECO:0000256" key="8">
    <source>
        <dbReference type="RuleBase" id="RU004395"/>
    </source>
</evidence>
<evidence type="ECO:0000256" key="4">
    <source>
        <dbReference type="ARBA" id="ARBA00022723"/>
    </source>
</evidence>
<feature type="binding site" evidence="7">
    <location>
        <begin position="67"/>
        <end position="69"/>
    </location>
    <ligand>
        <name>4-CDP-2-C-methyl-D-erythritol 2-phosphate</name>
        <dbReference type="ChEBI" id="CHEBI:57919"/>
    </ligand>
</feature>
<dbReference type="PROSITE" id="PS01350">
    <property type="entry name" value="ISPF"/>
    <property type="match status" value="1"/>
</dbReference>
<feature type="binding site" evidence="7">
    <location>
        <position position="53"/>
    </location>
    <ligand>
        <name>a divalent metal cation</name>
        <dbReference type="ChEBI" id="CHEBI:60240"/>
    </ligand>
</feature>
<evidence type="ECO:0000256" key="1">
    <source>
        <dbReference type="ARBA" id="ARBA00000200"/>
    </source>
</evidence>
<name>A0ABZ1BN05_9FIRM</name>
<evidence type="ECO:0000256" key="6">
    <source>
        <dbReference type="ARBA" id="ARBA00023239"/>
    </source>
</evidence>
<proteinExistence type="inferred from homology"/>
<feature type="binding site" evidence="7">
    <location>
        <position position="19"/>
    </location>
    <ligand>
        <name>a divalent metal cation</name>
        <dbReference type="ChEBI" id="CHEBI:60240"/>
    </ligand>
</feature>
<organism evidence="10 11">
    <name type="scientific">Geochorda subterranea</name>
    <dbReference type="NCBI Taxonomy" id="3109564"/>
    <lineage>
        <taxon>Bacteria</taxon>
        <taxon>Bacillati</taxon>
        <taxon>Bacillota</taxon>
        <taxon>Limnochordia</taxon>
        <taxon>Limnochordales</taxon>
        <taxon>Geochordaceae</taxon>
        <taxon>Geochorda</taxon>
    </lineage>
</organism>
<accession>A0ABZ1BN05</accession>
<sequence length="169" mass="17739">MAVEPPGMPGEVRVGLGFDIHPLVEGRPLRLGGVAIPFERGLAGHSDGDALLHALADALLGGACLGDIGTLFPDTAPELKGADSRLLLREAYARVRERGFRVTFVDAVIIAEAPRIGPYREAMAAQIRQALAEPDLAISIKGKRAEGLGDIGQGRAVACLVTATLRREG</sequence>
<evidence type="ECO:0000313" key="11">
    <source>
        <dbReference type="Proteomes" id="UP001333102"/>
    </source>
</evidence>
<dbReference type="SUPFAM" id="SSF69765">
    <property type="entry name" value="IpsF-like"/>
    <property type="match status" value="1"/>
</dbReference>
<evidence type="ECO:0000256" key="7">
    <source>
        <dbReference type="HAMAP-Rule" id="MF_00107"/>
    </source>
</evidence>
<dbReference type="CDD" id="cd00554">
    <property type="entry name" value="MECDP_synthase"/>
    <property type="match status" value="1"/>
</dbReference>
<dbReference type="RefSeq" id="WP_324668490.1">
    <property type="nucleotide sequence ID" value="NZ_CP141614.1"/>
</dbReference>
<feature type="binding site" evidence="7">
    <location>
        <begin position="45"/>
        <end position="46"/>
    </location>
    <ligand>
        <name>4-CDP-2-C-methyl-D-erythritol 2-phosphate</name>
        <dbReference type="ChEBI" id="CHEBI:57919"/>
    </ligand>
</feature>
<comment type="cofactor">
    <cofactor evidence="7">
        <name>a divalent metal cation</name>
        <dbReference type="ChEBI" id="CHEBI:60240"/>
    </cofactor>
    <text evidence="7">Binds 1 divalent metal cation per subunit.</text>
</comment>
<dbReference type="Gene3D" id="3.30.1330.50">
    <property type="entry name" value="2-C-methyl-D-erythritol 2,4-cyclodiphosphate synthase"/>
    <property type="match status" value="1"/>
</dbReference>
<dbReference type="InterPro" id="IPR036571">
    <property type="entry name" value="MECDP_synthase_sf"/>
</dbReference>
<keyword evidence="5 7" id="KW-0414">Isoprene biosynthesis</keyword>